<dbReference type="AlphaFoldDB" id="A0AAW2H7P5"/>
<dbReference type="EMBL" id="JARGDH010000006">
    <property type="protein sequence ID" value="KAL0265638.1"/>
    <property type="molecule type" value="Genomic_DNA"/>
</dbReference>
<gene>
    <name evidence="4" type="ORF">PYX00_011351</name>
</gene>
<dbReference type="InterPro" id="IPR003959">
    <property type="entry name" value="ATPase_AAA_core"/>
</dbReference>
<dbReference type="InterPro" id="IPR050130">
    <property type="entry name" value="ClpA_ClpB"/>
</dbReference>
<feature type="domain" description="ATPase AAA-type core" evidence="3">
    <location>
        <begin position="1"/>
        <end position="64"/>
    </location>
</feature>
<dbReference type="GO" id="GO:0034605">
    <property type="term" value="P:cellular response to heat"/>
    <property type="evidence" value="ECO:0007669"/>
    <property type="project" value="TreeGrafter"/>
</dbReference>
<keyword evidence="2" id="KW-0067">ATP-binding</keyword>
<accession>A0AAW2H7P5</accession>
<comment type="caution">
    <text evidence="4">The sequence shown here is derived from an EMBL/GenBank/DDBJ whole genome shotgun (WGS) entry which is preliminary data.</text>
</comment>
<reference evidence="4" key="1">
    <citation type="journal article" date="2024" name="Gigascience">
        <title>Chromosome-level genome of the poultry shaft louse Menopon gallinae provides insight into the host-switching and adaptive evolution of parasitic lice.</title>
        <authorList>
            <person name="Xu Y."/>
            <person name="Ma L."/>
            <person name="Liu S."/>
            <person name="Liang Y."/>
            <person name="Liu Q."/>
            <person name="He Z."/>
            <person name="Tian L."/>
            <person name="Duan Y."/>
            <person name="Cai W."/>
            <person name="Li H."/>
            <person name="Song F."/>
        </authorList>
    </citation>
    <scope>NUCLEOTIDE SEQUENCE</scope>
    <source>
        <strain evidence="4">Cailab_2023a</strain>
    </source>
</reference>
<sequence length="155" mass="17640">MDEGRVVDGKGAMIDFTNTVVIMTSNLGQDILMRGGDLSDSDRSMLEKMVTDRFGPAFFNRIDSVAYFKPLQRDTLHSIMRYQLSMLNRGLADKNVFFQASEVAMQNKVFVGALTRMLLMMGKSDEDKVLVDCYHESESVEGVRIGEYVYRWTKV</sequence>
<evidence type="ECO:0000313" key="4">
    <source>
        <dbReference type="EMBL" id="KAL0265638.1"/>
    </source>
</evidence>
<evidence type="ECO:0000256" key="2">
    <source>
        <dbReference type="ARBA" id="ARBA00022840"/>
    </source>
</evidence>
<dbReference type="SUPFAM" id="SSF52540">
    <property type="entry name" value="P-loop containing nucleoside triphosphate hydrolases"/>
    <property type="match status" value="1"/>
</dbReference>
<evidence type="ECO:0000256" key="1">
    <source>
        <dbReference type="ARBA" id="ARBA00022741"/>
    </source>
</evidence>
<protein>
    <recommendedName>
        <fullName evidence="3">ATPase AAA-type core domain-containing protein</fullName>
    </recommendedName>
</protein>
<dbReference type="Gene3D" id="3.40.50.300">
    <property type="entry name" value="P-loop containing nucleotide triphosphate hydrolases"/>
    <property type="match status" value="1"/>
</dbReference>
<dbReference type="PANTHER" id="PTHR11638:SF18">
    <property type="entry name" value="HEAT SHOCK PROTEIN 104"/>
    <property type="match status" value="1"/>
</dbReference>
<dbReference type="Pfam" id="PF07724">
    <property type="entry name" value="AAA_2"/>
    <property type="match status" value="1"/>
</dbReference>
<keyword evidence="1" id="KW-0547">Nucleotide-binding</keyword>
<organism evidence="4">
    <name type="scientific">Menopon gallinae</name>
    <name type="common">poultry shaft louse</name>
    <dbReference type="NCBI Taxonomy" id="328185"/>
    <lineage>
        <taxon>Eukaryota</taxon>
        <taxon>Metazoa</taxon>
        <taxon>Ecdysozoa</taxon>
        <taxon>Arthropoda</taxon>
        <taxon>Hexapoda</taxon>
        <taxon>Insecta</taxon>
        <taxon>Pterygota</taxon>
        <taxon>Neoptera</taxon>
        <taxon>Paraneoptera</taxon>
        <taxon>Psocodea</taxon>
        <taxon>Troctomorpha</taxon>
        <taxon>Phthiraptera</taxon>
        <taxon>Amblycera</taxon>
        <taxon>Menoponidae</taxon>
        <taxon>Menopon</taxon>
    </lineage>
</organism>
<dbReference type="GO" id="GO:0005737">
    <property type="term" value="C:cytoplasm"/>
    <property type="evidence" value="ECO:0007669"/>
    <property type="project" value="TreeGrafter"/>
</dbReference>
<dbReference type="PANTHER" id="PTHR11638">
    <property type="entry name" value="ATP-DEPENDENT CLP PROTEASE"/>
    <property type="match status" value="1"/>
</dbReference>
<dbReference type="GO" id="GO:0016887">
    <property type="term" value="F:ATP hydrolysis activity"/>
    <property type="evidence" value="ECO:0007669"/>
    <property type="project" value="InterPro"/>
</dbReference>
<dbReference type="GO" id="GO:0005524">
    <property type="term" value="F:ATP binding"/>
    <property type="evidence" value="ECO:0007669"/>
    <property type="project" value="UniProtKB-KW"/>
</dbReference>
<proteinExistence type="predicted"/>
<evidence type="ECO:0000259" key="3">
    <source>
        <dbReference type="Pfam" id="PF07724"/>
    </source>
</evidence>
<name>A0AAW2H7P5_9NEOP</name>
<dbReference type="InterPro" id="IPR027417">
    <property type="entry name" value="P-loop_NTPase"/>
</dbReference>